<keyword evidence="1" id="KW-0472">Membrane</keyword>
<evidence type="ECO:0000313" key="2">
    <source>
        <dbReference type="EMBL" id="KLE00908.1"/>
    </source>
</evidence>
<feature type="transmembrane region" description="Helical" evidence="1">
    <location>
        <begin position="289"/>
        <end position="308"/>
    </location>
</feature>
<protein>
    <submittedName>
        <fullName evidence="2">Membrane protein</fullName>
    </submittedName>
</protein>
<evidence type="ECO:0000256" key="1">
    <source>
        <dbReference type="SAM" id="Phobius"/>
    </source>
</evidence>
<organism evidence="2 3">
    <name type="scientific">Aliarcobacter butzleri L348</name>
    <dbReference type="NCBI Taxonomy" id="1447256"/>
    <lineage>
        <taxon>Bacteria</taxon>
        <taxon>Pseudomonadati</taxon>
        <taxon>Campylobacterota</taxon>
        <taxon>Epsilonproteobacteria</taxon>
        <taxon>Campylobacterales</taxon>
        <taxon>Arcobacteraceae</taxon>
        <taxon>Aliarcobacter</taxon>
    </lineage>
</organism>
<sequence>MISKNRYTLYFYTFLLVIVSILLFKVELSLSISYKEALNVFINNSMLTFITKTSLYLFGQNDIALRLPFILFYFFSVILMYKITENYFKYESDRLISIIIFMVLPGVLSASLLVNSAIIVTFFTLLYIYYYQKYNKHLYILLFICLFIDNSFAILFLALFFFSFKNKDKTLLYISAILFVLSLYIYGFPTDGKPRGFLIDTVAIYAAIFSPVLFIYFIYTIYRAGIKKDRSLSWYISITALLISIIFSFRQKIYIEDFAPYVVIAIPLMLKTFLHSYRIRLEQFRKVHKIMAIIIIGMLALNVIFTFVNKPLYLIISEPKRHFVYQYHFAKELAFTLKEQNIDEILCDDEELQLRLKFYNINKGENYYLSTKEFFNYDEKISIKYYNKDLFDVYIKDLKNLK</sequence>
<feature type="transmembrane region" description="Helical" evidence="1">
    <location>
        <begin position="95"/>
        <end position="128"/>
    </location>
</feature>
<gene>
    <name evidence="2" type="ORF">AA20_05005</name>
</gene>
<dbReference type="AlphaFoldDB" id="A0A0G9K9K1"/>
<dbReference type="Proteomes" id="UP000035514">
    <property type="component" value="Unassembled WGS sequence"/>
</dbReference>
<feature type="transmembrane region" description="Helical" evidence="1">
    <location>
        <begin position="202"/>
        <end position="222"/>
    </location>
</feature>
<name>A0A0G9K9K1_9BACT</name>
<feature type="transmembrane region" description="Helical" evidence="1">
    <location>
        <begin position="171"/>
        <end position="190"/>
    </location>
</feature>
<dbReference type="RefSeq" id="WP_046996547.1">
    <property type="nucleotide sequence ID" value="NZ_JAIQ01000078.1"/>
</dbReference>
<evidence type="ECO:0000313" key="3">
    <source>
        <dbReference type="Proteomes" id="UP000035514"/>
    </source>
</evidence>
<accession>A0A0G9K9K1</accession>
<reference evidence="2 3" key="1">
    <citation type="submission" date="2014-01" db="EMBL/GenBank/DDBJ databases">
        <title>Development of a Comparative Genomic Fingerprinting Assay for High Resolution Genotyping of Arcobacter butzleri.</title>
        <authorList>
            <person name="Webb A.L."/>
            <person name="Inglis G.D."/>
            <person name="Kruczkiewicz P."/>
            <person name="Selinger L.B."/>
            <person name="Taboada E.N."/>
        </authorList>
    </citation>
    <scope>NUCLEOTIDE SEQUENCE [LARGE SCALE GENOMIC DNA]</scope>
    <source>
        <strain evidence="2 3">L348</strain>
    </source>
</reference>
<feature type="transmembrane region" description="Helical" evidence="1">
    <location>
        <begin position="140"/>
        <end position="164"/>
    </location>
</feature>
<feature type="transmembrane region" description="Helical" evidence="1">
    <location>
        <begin position="258"/>
        <end position="277"/>
    </location>
</feature>
<feature type="transmembrane region" description="Helical" evidence="1">
    <location>
        <begin position="234"/>
        <end position="252"/>
    </location>
</feature>
<comment type="caution">
    <text evidence="2">The sequence shown here is derived from an EMBL/GenBank/DDBJ whole genome shotgun (WGS) entry which is preliminary data.</text>
</comment>
<dbReference type="PATRIC" id="fig|1447256.3.peg.974"/>
<dbReference type="EMBL" id="JAIQ01000078">
    <property type="protein sequence ID" value="KLE00908.1"/>
    <property type="molecule type" value="Genomic_DNA"/>
</dbReference>
<proteinExistence type="predicted"/>
<keyword evidence="1" id="KW-1133">Transmembrane helix</keyword>
<feature type="transmembrane region" description="Helical" evidence="1">
    <location>
        <begin position="7"/>
        <end position="26"/>
    </location>
</feature>
<keyword evidence="1" id="KW-0812">Transmembrane</keyword>
<feature type="transmembrane region" description="Helical" evidence="1">
    <location>
        <begin position="63"/>
        <end position="83"/>
    </location>
</feature>